<keyword evidence="1" id="KW-0175">Coiled coil</keyword>
<evidence type="ECO:0000256" key="2">
    <source>
        <dbReference type="SAM" id="Phobius"/>
    </source>
</evidence>
<dbReference type="HOGENOM" id="CLU_524538_0_0_0"/>
<name>A0A068NPY1_FIMGI</name>
<dbReference type="Gene3D" id="1.10.287.1490">
    <property type="match status" value="1"/>
</dbReference>
<reference evidence="3 4" key="1">
    <citation type="journal article" date="2014" name="PLoS ONE">
        <title>The first complete genome sequence of the class fimbriimonadia in the phylum armatimonadetes.</title>
        <authorList>
            <person name="Hu Z.Y."/>
            <person name="Wang Y.Z."/>
            <person name="Im W.T."/>
            <person name="Wang S.Y."/>
            <person name="Zhao G.P."/>
            <person name="Zheng H.J."/>
            <person name="Quan Z.X."/>
        </authorList>
    </citation>
    <scope>NUCLEOTIDE SEQUENCE [LARGE SCALE GENOMIC DNA]</scope>
    <source>
        <strain evidence="3">Gsoil 348</strain>
    </source>
</reference>
<organism evidence="3 4">
    <name type="scientific">Fimbriimonas ginsengisoli Gsoil 348</name>
    <dbReference type="NCBI Taxonomy" id="661478"/>
    <lineage>
        <taxon>Bacteria</taxon>
        <taxon>Bacillati</taxon>
        <taxon>Armatimonadota</taxon>
        <taxon>Fimbriimonadia</taxon>
        <taxon>Fimbriimonadales</taxon>
        <taxon>Fimbriimonadaceae</taxon>
        <taxon>Fimbriimonas</taxon>
    </lineage>
</organism>
<evidence type="ECO:0000313" key="4">
    <source>
        <dbReference type="Proteomes" id="UP000027982"/>
    </source>
</evidence>
<dbReference type="Proteomes" id="UP000027982">
    <property type="component" value="Chromosome"/>
</dbReference>
<feature type="coiled-coil region" evidence="1">
    <location>
        <begin position="100"/>
        <end position="153"/>
    </location>
</feature>
<accession>A0A068NPY1</accession>
<evidence type="ECO:0000256" key="1">
    <source>
        <dbReference type="SAM" id="Coils"/>
    </source>
</evidence>
<keyword evidence="4" id="KW-1185">Reference proteome</keyword>
<feature type="coiled-coil region" evidence="1">
    <location>
        <begin position="240"/>
        <end position="295"/>
    </location>
</feature>
<sequence>MDLLPLGFLILIVLMSGAIAVLADDLGRRLGKKRLHVRGLRPKRVAQIGTALAGVLVSLVTILIVAAGSSGVRQWITDGRRAIGERDRAIGERDTAIKERDSARREREQTEAGVALLNAKNSGLLKINKGLTNEQLRQKAEIAEKKRELDRNNAKVLRLASQIRVANLEVKRGQTSLNQTRTQLGNAKSELRGFNARLAVVQNQYHKLIQQKGEADSDIMQLEFEKRNLDLQIGDFKSRISGLQTQISGLERDQSEATQKLNQAKTELADTQRDLDKSQRELSAVMGDLSEAQRAAVTYKIIGDHARDAPPTYLKGEEVARLSIEPGLSATKAAAALQVLLRTARTAALSAGAKPNDPYPEAGIFEHRDTRTGRQIPTADIEREIVAGITGAKEPMVLVALSSVNAFKGEPVSLEVAWMPNPLVYHRDEVVAETKLDGRKDPAAIMAGISGLGVKVRDRAKQDKMLPRTILDSTAALPSEQVWRLVTDVRRSGGFVRLRAVAENDTRAGDPLKLRYVIR</sequence>
<proteinExistence type="predicted"/>
<feature type="transmembrane region" description="Helical" evidence="2">
    <location>
        <begin position="6"/>
        <end position="24"/>
    </location>
</feature>
<gene>
    <name evidence="3" type="ORF">OP10G_2225</name>
</gene>
<dbReference type="STRING" id="661478.OP10G_2225"/>
<dbReference type="eggNOG" id="COG4372">
    <property type="taxonomic scope" value="Bacteria"/>
</dbReference>
<evidence type="ECO:0000313" key="3">
    <source>
        <dbReference type="EMBL" id="AIE85593.1"/>
    </source>
</evidence>
<dbReference type="OrthoDB" id="9812848at2"/>
<dbReference type="EMBL" id="CP007139">
    <property type="protein sequence ID" value="AIE85593.1"/>
    <property type="molecule type" value="Genomic_DNA"/>
</dbReference>
<keyword evidence="2" id="KW-0812">Transmembrane</keyword>
<dbReference type="SUPFAM" id="SSF161270">
    <property type="entry name" value="PspA lactotransferrin-binding region"/>
    <property type="match status" value="1"/>
</dbReference>
<dbReference type="KEGG" id="fgi:OP10G_2225"/>
<dbReference type="RefSeq" id="WP_025225843.1">
    <property type="nucleotide sequence ID" value="NZ_CP007139.1"/>
</dbReference>
<dbReference type="AlphaFoldDB" id="A0A068NPY1"/>
<protein>
    <submittedName>
        <fullName evidence="3">Myosin heavy chain</fullName>
    </submittedName>
</protein>
<dbReference type="InterPro" id="IPR021435">
    <property type="entry name" value="DUF3084"/>
</dbReference>
<feature type="transmembrane region" description="Helical" evidence="2">
    <location>
        <begin position="45"/>
        <end position="67"/>
    </location>
</feature>
<dbReference type="Pfam" id="PF11283">
    <property type="entry name" value="DUF3084"/>
    <property type="match status" value="1"/>
</dbReference>
<keyword evidence="2" id="KW-1133">Transmembrane helix</keyword>
<keyword evidence="2" id="KW-0472">Membrane</keyword>